<dbReference type="Proteomes" id="UP000238882">
    <property type="component" value="Unassembled WGS sequence"/>
</dbReference>
<dbReference type="AlphaFoldDB" id="A0A2S7WRA8"/>
<evidence type="ECO:0000313" key="3">
    <source>
        <dbReference type="Proteomes" id="UP000238882"/>
    </source>
</evidence>
<dbReference type="EMBL" id="MSCN01000001">
    <property type="protein sequence ID" value="PQJ80125.1"/>
    <property type="molecule type" value="Genomic_DNA"/>
</dbReference>
<feature type="transmembrane region" description="Helical" evidence="1">
    <location>
        <begin position="156"/>
        <end position="176"/>
    </location>
</feature>
<sequence>MKIYKQKVAFIKYITILIIATFLTFFFHEMSHWIAYELLGYDASFTLNGAGVKDASKKLSKTEQIITSASGPIFTIIQAIVFYLILKKRNNILLYPFLFLPFVMRLGAAWANQFQPNDEGRISLNLNLNLYTISSIVVIFLFFLIFKISKYNKFSLFLNVITFVISCILMLGIAYFDAKYKLRFI</sequence>
<name>A0A2S7WRA8_9FLAO</name>
<keyword evidence="1" id="KW-1133">Transmembrane helix</keyword>
<keyword evidence="1" id="KW-0472">Membrane</keyword>
<feature type="transmembrane region" description="Helical" evidence="1">
    <location>
        <begin position="130"/>
        <end position="149"/>
    </location>
</feature>
<keyword evidence="1" id="KW-0812">Transmembrane</keyword>
<evidence type="ECO:0000256" key="1">
    <source>
        <dbReference type="SAM" id="Phobius"/>
    </source>
</evidence>
<evidence type="ECO:0008006" key="4">
    <source>
        <dbReference type="Google" id="ProtNLM"/>
    </source>
</evidence>
<evidence type="ECO:0000313" key="2">
    <source>
        <dbReference type="EMBL" id="PQJ80125.1"/>
    </source>
</evidence>
<accession>A0A2S7WRA8</accession>
<dbReference type="RefSeq" id="WP_105016721.1">
    <property type="nucleotide sequence ID" value="NZ_MSCN01000001.1"/>
</dbReference>
<gene>
    <name evidence="2" type="ORF">BTO18_13485</name>
</gene>
<keyword evidence="3" id="KW-1185">Reference proteome</keyword>
<comment type="caution">
    <text evidence="2">The sequence shown here is derived from an EMBL/GenBank/DDBJ whole genome shotgun (WGS) entry which is preliminary data.</text>
</comment>
<feature type="transmembrane region" description="Helical" evidence="1">
    <location>
        <begin position="9"/>
        <end position="28"/>
    </location>
</feature>
<feature type="transmembrane region" description="Helical" evidence="1">
    <location>
        <begin position="65"/>
        <end position="85"/>
    </location>
</feature>
<organism evidence="2 3">
    <name type="scientific">Polaribacter porphyrae</name>
    <dbReference type="NCBI Taxonomy" id="1137780"/>
    <lineage>
        <taxon>Bacteria</taxon>
        <taxon>Pseudomonadati</taxon>
        <taxon>Bacteroidota</taxon>
        <taxon>Flavobacteriia</taxon>
        <taxon>Flavobacteriales</taxon>
        <taxon>Flavobacteriaceae</taxon>
    </lineage>
</organism>
<dbReference type="OrthoDB" id="1160343at2"/>
<reference evidence="2 3" key="1">
    <citation type="submission" date="2016-12" db="EMBL/GenBank/DDBJ databases">
        <title>Trade-off between light-utilization and light-protection in marine flavobacteria.</title>
        <authorList>
            <person name="Kumagai Y."/>
            <person name="Yoshizawa S."/>
            <person name="Kogure K."/>
            <person name="Iwasaki W."/>
        </authorList>
    </citation>
    <scope>NUCLEOTIDE SEQUENCE [LARGE SCALE GENOMIC DNA]</scope>
    <source>
        <strain evidence="2 3">NBRC 108759</strain>
    </source>
</reference>
<protein>
    <recommendedName>
        <fullName evidence="4">Peptidase M50 domain-containing protein</fullName>
    </recommendedName>
</protein>
<proteinExistence type="predicted"/>
<feature type="transmembrane region" description="Helical" evidence="1">
    <location>
        <begin position="92"/>
        <end position="110"/>
    </location>
</feature>